<dbReference type="InterPro" id="IPR035965">
    <property type="entry name" value="PAS-like_dom_sf"/>
</dbReference>
<dbReference type="Gene3D" id="3.30.450.20">
    <property type="entry name" value="PAS domain"/>
    <property type="match status" value="1"/>
</dbReference>
<keyword evidence="10" id="KW-0547">Nucleotide-binding</keyword>
<dbReference type="FunFam" id="3.30.565.10:FF:000010">
    <property type="entry name" value="Sensor histidine kinase RcsC"/>
    <property type="match status" value="1"/>
</dbReference>
<evidence type="ECO:0000256" key="11">
    <source>
        <dbReference type="ARBA" id="ARBA00022989"/>
    </source>
</evidence>
<dbReference type="SUPFAM" id="SSF52172">
    <property type="entry name" value="CheY-like"/>
    <property type="match status" value="1"/>
</dbReference>
<dbReference type="Gene3D" id="3.30.565.10">
    <property type="entry name" value="Histidine kinase-like ATPase, C-terminal domain"/>
    <property type="match status" value="1"/>
</dbReference>
<dbReference type="InterPro" id="IPR003661">
    <property type="entry name" value="HisK_dim/P_dom"/>
</dbReference>
<keyword evidence="8" id="KW-0812">Transmembrane</keyword>
<evidence type="ECO:0000259" key="16">
    <source>
        <dbReference type="PROSITE" id="PS50109"/>
    </source>
</evidence>
<name>A0A419W6L6_9BACT</name>
<dbReference type="PANTHER" id="PTHR43047:SF64">
    <property type="entry name" value="HISTIDINE KINASE CONTAINING CHEY-HOMOLOGOUS RECEIVER DOMAIN AND PAS DOMAIN-RELATED"/>
    <property type="match status" value="1"/>
</dbReference>
<evidence type="ECO:0000259" key="18">
    <source>
        <dbReference type="PROSITE" id="PS50894"/>
    </source>
</evidence>
<dbReference type="GO" id="GO:0005886">
    <property type="term" value="C:plasma membrane"/>
    <property type="evidence" value="ECO:0007669"/>
    <property type="project" value="UniProtKB-SubCell"/>
</dbReference>
<feature type="domain" description="HPt" evidence="18">
    <location>
        <begin position="715"/>
        <end position="809"/>
    </location>
</feature>
<dbReference type="InterPro" id="IPR036097">
    <property type="entry name" value="HisK_dim/P_sf"/>
</dbReference>
<dbReference type="PROSITE" id="PS50109">
    <property type="entry name" value="HIS_KIN"/>
    <property type="match status" value="1"/>
</dbReference>
<evidence type="ECO:0000256" key="6">
    <source>
        <dbReference type="ARBA" id="ARBA00022553"/>
    </source>
</evidence>
<dbReference type="CDD" id="cd16922">
    <property type="entry name" value="HATPase_EvgS-ArcB-TorS-like"/>
    <property type="match status" value="1"/>
</dbReference>
<dbReference type="Pfam" id="PF02518">
    <property type="entry name" value="HATPase_c"/>
    <property type="match status" value="1"/>
</dbReference>
<dbReference type="SUPFAM" id="SSF47384">
    <property type="entry name" value="Homodimeric domain of signal transducing histidine kinase"/>
    <property type="match status" value="1"/>
</dbReference>
<evidence type="ECO:0000256" key="5">
    <source>
        <dbReference type="ARBA" id="ARBA00022519"/>
    </source>
</evidence>
<dbReference type="AlphaFoldDB" id="A0A419W6L6"/>
<evidence type="ECO:0000256" key="7">
    <source>
        <dbReference type="ARBA" id="ARBA00022679"/>
    </source>
</evidence>
<dbReference type="Proteomes" id="UP000283387">
    <property type="component" value="Unassembled WGS sequence"/>
</dbReference>
<keyword evidence="11" id="KW-1133">Transmembrane helix</keyword>
<evidence type="ECO:0000256" key="12">
    <source>
        <dbReference type="ARBA" id="ARBA00023136"/>
    </source>
</evidence>
<dbReference type="EMBL" id="RAPN01000001">
    <property type="protein sequence ID" value="RKD91108.1"/>
    <property type="molecule type" value="Genomic_DNA"/>
</dbReference>
<dbReference type="Pfam" id="PF00072">
    <property type="entry name" value="Response_reg"/>
    <property type="match status" value="1"/>
</dbReference>
<evidence type="ECO:0000256" key="13">
    <source>
        <dbReference type="PROSITE-ProRule" id="PRU00110"/>
    </source>
</evidence>
<dbReference type="PANTHER" id="PTHR43047">
    <property type="entry name" value="TWO-COMPONENT HISTIDINE PROTEIN KINASE"/>
    <property type="match status" value="1"/>
</dbReference>
<evidence type="ECO:0000256" key="10">
    <source>
        <dbReference type="ARBA" id="ARBA00022840"/>
    </source>
</evidence>
<feature type="domain" description="Response regulatory" evidence="17">
    <location>
        <begin position="559"/>
        <end position="677"/>
    </location>
</feature>
<dbReference type="PROSITE" id="PS50110">
    <property type="entry name" value="RESPONSE_REGULATORY"/>
    <property type="match status" value="1"/>
</dbReference>
<dbReference type="InterPro" id="IPR005467">
    <property type="entry name" value="His_kinase_dom"/>
</dbReference>
<keyword evidence="10" id="KW-0067">ATP-binding</keyword>
<dbReference type="InterPro" id="IPR011006">
    <property type="entry name" value="CheY-like_superfamily"/>
</dbReference>
<dbReference type="RefSeq" id="WP_170154489.1">
    <property type="nucleotide sequence ID" value="NZ_RAPN01000001.1"/>
</dbReference>
<dbReference type="Gene3D" id="3.40.50.2300">
    <property type="match status" value="1"/>
</dbReference>
<feature type="domain" description="Histidine kinase" evidence="16">
    <location>
        <begin position="314"/>
        <end position="535"/>
    </location>
</feature>
<comment type="subcellular location">
    <subcellularLocation>
        <location evidence="2">Cell inner membrane</location>
        <topology evidence="2">Multi-pass membrane protein</topology>
    </subcellularLocation>
</comment>
<dbReference type="Gene3D" id="1.10.287.130">
    <property type="match status" value="1"/>
</dbReference>
<keyword evidence="5" id="KW-0997">Cell inner membrane</keyword>
<dbReference type="InterPro" id="IPR003594">
    <property type="entry name" value="HATPase_dom"/>
</dbReference>
<keyword evidence="9 19" id="KW-0418">Kinase</keyword>
<evidence type="ECO:0000256" key="14">
    <source>
        <dbReference type="PROSITE-ProRule" id="PRU00169"/>
    </source>
</evidence>
<dbReference type="SMART" id="SM00448">
    <property type="entry name" value="REC"/>
    <property type="match status" value="1"/>
</dbReference>
<evidence type="ECO:0000256" key="8">
    <source>
        <dbReference type="ARBA" id="ARBA00022692"/>
    </source>
</evidence>
<gene>
    <name evidence="19" type="ORF">BC643_1457</name>
</gene>
<keyword evidence="15" id="KW-0175">Coiled coil</keyword>
<dbReference type="SUPFAM" id="SSF55785">
    <property type="entry name" value="PYP-like sensor domain (PAS domain)"/>
    <property type="match status" value="1"/>
</dbReference>
<dbReference type="EC" id="2.7.13.3" evidence="3"/>
<keyword evidence="6 14" id="KW-0597">Phosphoprotein</keyword>
<evidence type="ECO:0000256" key="1">
    <source>
        <dbReference type="ARBA" id="ARBA00000085"/>
    </source>
</evidence>
<dbReference type="InterPro" id="IPR036641">
    <property type="entry name" value="HPT_dom_sf"/>
</dbReference>
<dbReference type="SMART" id="SM00387">
    <property type="entry name" value="HATPase_c"/>
    <property type="match status" value="1"/>
</dbReference>
<evidence type="ECO:0000256" key="15">
    <source>
        <dbReference type="SAM" id="Coils"/>
    </source>
</evidence>
<dbReference type="Gene3D" id="1.20.120.160">
    <property type="entry name" value="HPT domain"/>
    <property type="match status" value="1"/>
</dbReference>
<dbReference type="Pfam" id="PF08448">
    <property type="entry name" value="PAS_4"/>
    <property type="match status" value="1"/>
</dbReference>
<evidence type="ECO:0000256" key="2">
    <source>
        <dbReference type="ARBA" id="ARBA00004429"/>
    </source>
</evidence>
<evidence type="ECO:0000313" key="20">
    <source>
        <dbReference type="Proteomes" id="UP000283387"/>
    </source>
</evidence>
<protein>
    <recommendedName>
        <fullName evidence="3">histidine kinase</fullName>
        <ecNumber evidence="3">2.7.13.3</ecNumber>
    </recommendedName>
</protein>
<dbReference type="InterPro" id="IPR008207">
    <property type="entry name" value="Sig_transdc_His_kin_Hpt_dom"/>
</dbReference>
<keyword evidence="7" id="KW-0808">Transferase</keyword>
<dbReference type="InterPro" id="IPR004358">
    <property type="entry name" value="Sig_transdc_His_kin-like_C"/>
</dbReference>
<feature type="modified residue" description="Phosphohistidine" evidence="13">
    <location>
        <position position="754"/>
    </location>
</feature>
<evidence type="ECO:0000313" key="19">
    <source>
        <dbReference type="EMBL" id="RKD91108.1"/>
    </source>
</evidence>
<evidence type="ECO:0000256" key="3">
    <source>
        <dbReference type="ARBA" id="ARBA00012438"/>
    </source>
</evidence>
<evidence type="ECO:0000256" key="9">
    <source>
        <dbReference type="ARBA" id="ARBA00022777"/>
    </source>
</evidence>
<dbReference type="CDD" id="cd00082">
    <property type="entry name" value="HisKA"/>
    <property type="match status" value="1"/>
</dbReference>
<feature type="coiled-coil region" evidence="15">
    <location>
        <begin position="691"/>
        <end position="743"/>
    </location>
</feature>
<evidence type="ECO:0000259" key="17">
    <source>
        <dbReference type="PROSITE" id="PS50110"/>
    </source>
</evidence>
<feature type="modified residue" description="4-aspartylphosphate" evidence="14">
    <location>
        <position position="608"/>
    </location>
</feature>
<evidence type="ECO:0000256" key="4">
    <source>
        <dbReference type="ARBA" id="ARBA00022475"/>
    </source>
</evidence>
<comment type="caution">
    <text evidence="19">The sequence shown here is derived from an EMBL/GenBank/DDBJ whole genome shotgun (WGS) entry which is preliminary data.</text>
</comment>
<dbReference type="InterPro" id="IPR036890">
    <property type="entry name" value="HATPase_C_sf"/>
</dbReference>
<accession>A0A419W6L6</accession>
<keyword evidence="20" id="KW-1185">Reference proteome</keyword>
<dbReference type="SUPFAM" id="SSF47226">
    <property type="entry name" value="Histidine-containing phosphotransfer domain, HPT domain"/>
    <property type="match status" value="1"/>
</dbReference>
<organism evidence="19 20">
    <name type="scientific">Mangrovibacterium diazotrophicum</name>
    <dbReference type="NCBI Taxonomy" id="1261403"/>
    <lineage>
        <taxon>Bacteria</taxon>
        <taxon>Pseudomonadati</taxon>
        <taxon>Bacteroidota</taxon>
        <taxon>Bacteroidia</taxon>
        <taxon>Marinilabiliales</taxon>
        <taxon>Prolixibacteraceae</taxon>
        <taxon>Mangrovibacterium</taxon>
    </lineage>
</organism>
<dbReference type="SUPFAM" id="SSF55874">
    <property type="entry name" value="ATPase domain of HSP90 chaperone/DNA topoisomerase II/histidine kinase"/>
    <property type="match status" value="1"/>
</dbReference>
<dbReference type="InterPro" id="IPR001789">
    <property type="entry name" value="Sig_transdc_resp-reg_receiver"/>
</dbReference>
<keyword evidence="12" id="KW-0472">Membrane</keyword>
<dbReference type="GO" id="GO:0000155">
    <property type="term" value="F:phosphorelay sensor kinase activity"/>
    <property type="evidence" value="ECO:0007669"/>
    <property type="project" value="InterPro"/>
</dbReference>
<dbReference type="Pfam" id="PF00512">
    <property type="entry name" value="HisKA"/>
    <property type="match status" value="1"/>
</dbReference>
<sequence>MTNQSENLNTSLFQLSELIRETVANESRPIKEIQELETWLLQQLDKIRVSKLDAVVEYPTIELQENKKQDSIWVLNSEFEILHFGGMHGLLEQKYSQLESRLFVRDILEEEDFKRFQACFREALDKNTTQEIDVNLKSNQGEIGNCKLVVEMKLSNPSEDRFIVFIRCPSNPLVYLENYQSVIFENMPEIDIYLFDKEYRYLFAAGGEKKRFNFTNIDFVGKTIFEAYDRKTVRSIYPFYNKILNGEKTEGEVRFRDEIYYLVGSPLKDAEGKTVAGILIAQNVTNDKLIEEQLRKSREEAEKANQAKSIFIANMSHEIRTPLNAIVGFSNQLAKTDLNGDQRRLVRLVQNASDHLMYLVGEVVFLFKLGMGKVYLEKVPFSLMDILSELQVMFEAQAIENRLDFEFECDDQLPEALIGDPFRLRQILMNLLVNAIKYTEAGKVIFRCKLKKNLKRRVELRFEVEDTGIGISAKDLSNIFNVFEQGSASTPGRRTGAGLGLGICKRLVEMLKGEIKVKSKVGVGSTFIVELPFEKANRESLPKDSKEFSMEDKNLKGKRILIADDDDHNLLLAEMIMTGWETDLTMARDGGEALALLESREFDAILLDIHMPEMTGVDLIKKIRSSGKQLNHKTPAMAVTANALHSDLAKYLKAGFDDYLIKPYKETDLYNKICNALGIDAKLTTRKAKKVEAVQAALQADELDMSELEATAAGDQEFIGMMIKNFQGNAKALMERLERELADQNFDGVGEAAHKAIPSFKFFKLNGIVERLQKLEDLALRVRNFKDIPCLVDETLAAVRKVDQEIDLKFTKS</sequence>
<dbReference type="PROSITE" id="PS50894">
    <property type="entry name" value="HPT"/>
    <property type="match status" value="1"/>
</dbReference>
<comment type="catalytic activity">
    <reaction evidence="1">
        <text>ATP + protein L-histidine = ADP + protein N-phospho-L-histidine.</text>
        <dbReference type="EC" id="2.7.13.3"/>
    </reaction>
</comment>
<keyword evidence="4" id="KW-1003">Cell membrane</keyword>
<proteinExistence type="predicted"/>
<reference evidence="19 20" key="1">
    <citation type="submission" date="2018-09" db="EMBL/GenBank/DDBJ databases">
        <title>Genomic Encyclopedia of Archaeal and Bacterial Type Strains, Phase II (KMG-II): from individual species to whole genera.</title>
        <authorList>
            <person name="Goeker M."/>
        </authorList>
    </citation>
    <scope>NUCLEOTIDE SEQUENCE [LARGE SCALE GENOMIC DNA]</scope>
    <source>
        <strain evidence="19 20">DSM 27148</strain>
    </source>
</reference>
<dbReference type="CDD" id="cd17546">
    <property type="entry name" value="REC_hyHK_CKI1_RcsC-like"/>
    <property type="match status" value="1"/>
</dbReference>
<dbReference type="InterPro" id="IPR013656">
    <property type="entry name" value="PAS_4"/>
</dbReference>
<dbReference type="PRINTS" id="PR00344">
    <property type="entry name" value="BCTRLSENSOR"/>
</dbReference>
<dbReference type="SMART" id="SM00388">
    <property type="entry name" value="HisKA"/>
    <property type="match status" value="1"/>
</dbReference>